<evidence type="ECO:0000313" key="1">
    <source>
        <dbReference type="EMBL" id="GFO24622.1"/>
    </source>
</evidence>
<protein>
    <submittedName>
        <fullName evidence="1">Uncharacterized protein</fullName>
    </submittedName>
</protein>
<proteinExistence type="predicted"/>
<dbReference type="AlphaFoldDB" id="A0AAV4BZS7"/>
<dbReference type="EMBL" id="BLXT01005617">
    <property type="protein sequence ID" value="GFO24622.1"/>
    <property type="molecule type" value="Genomic_DNA"/>
</dbReference>
<sequence>MAKLYTGTSNLIKWLKNCNSLSFSYTMAFCSGSEDISYQLTFGESETTVNILKSSFQLADSRGEKRRKPRGLDPTKKAEIIQKLLPLMPENRHSFWKNIADD</sequence>
<gene>
    <name evidence="1" type="ORF">PoB_005112700</name>
</gene>
<comment type="caution">
    <text evidence="1">The sequence shown here is derived from an EMBL/GenBank/DDBJ whole genome shotgun (WGS) entry which is preliminary data.</text>
</comment>
<name>A0AAV4BZS7_9GAST</name>
<keyword evidence="2" id="KW-1185">Reference proteome</keyword>
<reference evidence="1 2" key="1">
    <citation type="journal article" date="2021" name="Elife">
        <title>Chloroplast acquisition without the gene transfer in kleptoplastic sea slugs, Plakobranchus ocellatus.</title>
        <authorList>
            <person name="Maeda T."/>
            <person name="Takahashi S."/>
            <person name="Yoshida T."/>
            <person name="Shimamura S."/>
            <person name="Takaki Y."/>
            <person name="Nagai Y."/>
            <person name="Toyoda A."/>
            <person name="Suzuki Y."/>
            <person name="Arimoto A."/>
            <person name="Ishii H."/>
            <person name="Satoh N."/>
            <person name="Nishiyama T."/>
            <person name="Hasebe M."/>
            <person name="Maruyama T."/>
            <person name="Minagawa J."/>
            <person name="Obokata J."/>
            <person name="Shigenobu S."/>
        </authorList>
    </citation>
    <scope>NUCLEOTIDE SEQUENCE [LARGE SCALE GENOMIC DNA]</scope>
</reference>
<evidence type="ECO:0000313" key="2">
    <source>
        <dbReference type="Proteomes" id="UP000735302"/>
    </source>
</evidence>
<accession>A0AAV4BZS7</accession>
<organism evidence="1 2">
    <name type="scientific">Plakobranchus ocellatus</name>
    <dbReference type="NCBI Taxonomy" id="259542"/>
    <lineage>
        <taxon>Eukaryota</taxon>
        <taxon>Metazoa</taxon>
        <taxon>Spiralia</taxon>
        <taxon>Lophotrochozoa</taxon>
        <taxon>Mollusca</taxon>
        <taxon>Gastropoda</taxon>
        <taxon>Heterobranchia</taxon>
        <taxon>Euthyneura</taxon>
        <taxon>Panpulmonata</taxon>
        <taxon>Sacoglossa</taxon>
        <taxon>Placobranchoidea</taxon>
        <taxon>Plakobranchidae</taxon>
        <taxon>Plakobranchus</taxon>
    </lineage>
</organism>
<dbReference type="Proteomes" id="UP000735302">
    <property type="component" value="Unassembled WGS sequence"/>
</dbReference>